<dbReference type="PANTHER" id="PTHR34220">
    <property type="entry name" value="SENSOR HISTIDINE KINASE YPDA"/>
    <property type="match status" value="1"/>
</dbReference>
<dbReference type="EMBL" id="AAUW01000020">
    <property type="protein sequence ID" value="EAV41529.1"/>
    <property type="molecule type" value="Genomic_DNA"/>
</dbReference>
<dbReference type="InterPro" id="IPR010559">
    <property type="entry name" value="Sig_transdc_His_kin_internal"/>
</dbReference>
<feature type="transmembrane region" description="Helical" evidence="1">
    <location>
        <begin position="107"/>
        <end position="127"/>
    </location>
</feature>
<name>A0P0C1_ROSAI</name>
<accession>A0P0C1</accession>
<evidence type="ECO:0000256" key="1">
    <source>
        <dbReference type="SAM" id="Phobius"/>
    </source>
</evidence>
<comment type="caution">
    <text evidence="3">The sequence shown here is derived from an EMBL/GenBank/DDBJ whole genome shotgun (WGS) entry which is preliminary data.</text>
</comment>
<evidence type="ECO:0000313" key="4">
    <source>
        <dbReference type="Proteomes" id="UP000004848"/>
    </source>
</evidence>
<dbReference type="GeneID" id="68848971"/>
<dbReference type="Pfam" id="PF06580">
    <property type="entry name" value="His_kinase"/>
    <property type="match status" value="1"/>
</dbReference>
<feature type="domain" description="Signal transduction histidine kinase internal region" evidence="2">
    <location>
        <begin position="187"/>
        <end position="266"/>
    </location>
</feature>
<dbReference type="eggNOG" id="COG2972">
    <property type="taxonomic scope" value="Bacteria"/>
</dbReference>
<dbReference type="InterPro" id="IPR036890">
    <property type="entry name" value="HATPase_C_sf"/>
</dbReference>
<keyword evidence="3" id="KW-0808">Transferase</keyword>
<dbReference type="Proteomes" id="UP000004848">
    <property type="component" value="Unassembled WGS sequence"/>
</dbReference>
<organism evidence="3 4">
    <name type="scientific">Roseibium aggregatum (strain ATCC 25650 / DSM 13394 / JCM 20685 / NBRC 16684 / NCIMB 2208 / IAM 12614 / B1)</name>
    <name type="common">Stappia aggregata</name>
    <dbReference type="NCBI Taxonomy" id="384765"/>
    <lineage>
        <taxon>Bacteria</taxon>
        <taxon>Pseudomonadati</taxon>
        <taxon>Pseudomonadota</taxon>
        <taxon>Alphaproteobacteria</taxon>
        <taxon>Hyphomicrobiales</taxon>
        <taxon>Stappiaceae</taxon>
        <taxon>Roseibium</taxon>
    </lineage>
</organism>
<dbReference type="GO" id="GO:0000155">
    <property type="term" value="F:phosphorelay sensor kinase activity"/>
    <property type="evidence" value="ECO:0007669"/>
    <property type="project" value="InterPro"/>
</dbReference>
<keyword evidence="1" id="KW-1133">Transmembrane helix</keyword>
<feature type="transmembrane region" description="Helical" evidence="1">
    <location>
        <begin position="147"/>
        <end position="164"/>
    </location>
</feature>
<dbReference type="SUPFAM" id="SSF55874">
    <property type="entry name" value="ATPase domain of HSP90 chaperone/DNA topoisomerase II/histidine kinase"/>
    <property type="match status" value="1"/>
</dbReference>
<dbReference type="GO" id="GO:0016020">
    <property type="term" value="C:membrane"/>
    <property type="evidence" value="ECO:0007669"/>
    <property type="project" value="InterPro"/>
</dbReference>
<dbReference type="AlphaFoldDB" id="A0P0C1"/>
<keyword evidence="1" id="KW-0472">Membrane</keyword>
<protein>
    <submittedName>
        <fullName evidence="3">Putative two-component sensor histidine kinase protein</fullName>
    </submittedName>
</protein>
<proteinExistence type="predicted"/>
<dbReference type="OrthoDB" id="2514702at2"/>
<dbReference type="InterPro" id="IPR050640">
    <property type="entry name" value="Bact_2-comp_sensor_kinase"/>
</dbReference>
<keyword evidence="1" id="KW-0812">Transmembrane</keyword>
<reference evidence="3 4" key="1">
    <citation type="submission" date="2006-05" db="EMBL/GenBank/DDBJ databases">
        <authorList>
            <person name="King G."/>
            <person name="Ferriera S."/>
            <person name="Johnson J."/>
            <person name="Kravitz S."/>
            <person name="Beeson K."/>
            <person name="Sutton G."/>
            <person name="Rogers Y.-H."/>
            <person name="Friedman R."/>
            <person name="Frazier M."/>
            <person name="Venter J.C."/>
        </authorList>
    </citation>
    <scope>NUCLEOTIDE SEQUENCE [LARGE SCALE GENOMIC DNA]</scope>
    <source>
        <strain evidence="4">ATCC 25650 / DSM 13394 / JCM 20685 / NBRC 16684 / NCIMB 2208 / IAM 12614 / B1</strain>
    </source>
</reference>
<feature type="transmembrane region" description="Helical" evidence="1">
    <location>
        <begin position="73"/>
        <end position="95"/>
    </location>
</feature>
<evidence type="ECO:0000313" key="3">
    <source>
        <dbReference type="EMBL" id="EAV41529.1"/>
    </source>
</evidence>
<feature type="transmembrane region" description="Helical" evidence="1">
    <location>
        <begin position="43"/>
        <end position="61"/>
    </location>
</feature>
<keyword evidence="3" id="KW-0418">Kinase</keyword>
<sequence length="381" mass="43197">MLLDEAHPGKVRGTFATTEVVRNPQEAGTLRSGESLQPETEHLFWKLQIGGWLFIAIYGFFARMVTFSDVKLALTLTLSMDTVGFLLTSAAHLYFFRRVQRLITIPVFLAAAAFSLIGGTMQMGVAWVIRDTFFPDALPFNTPLTPVVFYTSVLLGWMLAYFCLRSDYDARIARLRQSEALAETTRSELEQLRLQLAPHFLFNALNSVASEIHERPDTALEMVREIAGYLRYCLNQQRRDLCPLSEEVEAMNAYLRIQEIRFEDKLQCTVSVDESVRNTIVPHMMLQGLVENAVKHGLKHQSSQIDIQVTIRELDSYGIEIAVTNSGEISETDPTRKSIGHANLRKRLQLHYPDKHEFSLSEHQGTVIARILLKGSRHVSV</sequence>
<gene>
    <name evidence="3" type="ORF">SIAM614_30501</name>
</gene>
<evidence type="ECO:0000259" key="2">
    <source>
        <dbReference type="Pfam" id="PF06580"/>
    </source>
</evidence>
<dbReference type="Gene3D" id="3.30.565.10">
    <property type="entry name" value="Histidine kinase-like ATPase, C-terminal domain"/>
    <property type="match status" value="1"/>
</dbReference>
<dbReference type="PANTHER" id="PTHR34220:SF7">
    <property type="entry name" value="SENSOR HISTIDINE KINASE YPDA"/>
    <property type="match status" value="1"/>
</dbReference>
<dbReference type="RefSeq" id="WP_006938484.1">
    <property type="nucleotide sequence ID" value="NZ_AAUW01000020.1"/>
</dbReference>